<dbReference type="EMBL" id="BLXT01003752">
    <property type="protein sequence ID" value="GFO05727.1"/>
    <property type="molecule type" value="Genomic_DNA"/>
</dbReference>
<feature type="signal peptide" evidence="2">
    <location>
        <begin position="1"/>
        <end position="35"/>
    </location>
</feature>
<feature type="chain" id="PRO_5043708108" evidence="2">
    <location>
        <begin position="36"/>
        <end position="222"/>
    </location>
</feature>
<gene>
    <name evidence="3" type="ORF">PoB_003223200</name>
</gene>
<accession>A0AAV4AFQ8</accession>
<sequence>MIIKANSQCDLPATMFSLAAWIVLVSIPSSSLSHAQSSMPAPETDSDPLAAMCNVMCRDENRDMMTCARENKCDHNLRELNFNAYRKCLDQCQESSSRCFSLCEDNHSHMVISCTVQCGDSLNCMLPCLLDIFSQINTPTPLAPNTSSPKKKLQSEITFSLAWTSLLTATPPAASTTGSGSSSSGNSEISSGSSSSRSRSSSINYHMKEKPPKLVAHNSMSV</sequence>
<name>A0AAV4AFQ8_9GAST</name>
<organism evidence="3 4">
    <name type="scientific">Plakobranchus ocellatus</name>
    <dbReference type="NCBI Taxonomy" id="259542"/>
    <lineage>
        <taxon>Eukaryota</taxon>
        <taxon>Metazoa</taxon>
        <taxon>Spiralia</taxon>
        <taxon>Lophotrochozoa</taxon>
        <taxon>Mollusca</taxon>
        <taxon>Gastropoda</taxon>
        <taxon>Heterobranchia</taxon>
        <taxon>Euthyneura</taxon>
        <taxon>Panpulmonata</taxon>
        <taxon>Sacoglossa</taxon>
        <taxon>Placobranchoidea</taxon>
        <taxon>Plakobranchidae</taxon>
        <taxon>Plakobranchus</taxon>
    </lineage>
</organism>
<feature type="region of interest" description="Disordered" evidence="1">
    <location>
        <begin position="173"/>
        <end position="222"/>
    </location>
</feature>
<evidence type="ECO:0000256" key="1">
    <source>
        <dbReference type="SAM" id="MobiDB-lite"/>
    </source>
</evidence>
<protein>
    <submittedName>
        <fullName evidence="3">Uncharacterized protein</fullName>
    </submittedName>
</protein>
<reference evidence="3 4" key="1">
    <citation type="journal article" date="2021" name="Elife">
        <title>Chloroplast acquisition without the gene transfer in kleptoplastic sea slugs, Plakobranchus ocellatus.</title>
        <authorList>
            <person name="Maeda T."/>
            <person name="Takahashi S."/>
            <person name="Yoshida T."/>
            <person name="Shimamura S."/>
            <person name="Takaki Y."/>
            <person name="Nagai Y."/>
            <person name="Toyoda A."/>
            <person name="Suzuki Y."/>
            <person name="Arimoto A."/>
            <person name="Ishii H."/>
            <person name="Satoh N."/>
            <person name="Nishiyama T."/>
            <person name="Hasebe M."/>
            <person name="Maruyama T."/>
            <person name="Minagawa J."/>
            <person name="Obokata J."/>
            <person name="Shigenobu S."/>
        </authorList>
    </citation>
    <scope>NUCLEOTIDE SEQUENCE [LARGE SCALE GENOMIC DNA]</scope>
</reference>
<keyword evidence="4" id="KW-1185">Reference proteome</keyword>
<keyword evidence="2" id="KW-0732">Signal</keyword>
<dbReference type="AlphaFoldDB" id="A0AAV4AFQ8"/>
<feature type="compositionally biased region" description="Low complexity" evidence="1">
    <location>
        <begin position="175"/>
        <end position="204"/>
    </location>
</feature>
<evidence type="ECO:0000313" key="3">
    <source>
        <dbReference type="EMBL" id="GFO05727.1"/>
    </source>
</evidence>
<evidence type="ECO:0000256" key="2">
    <source>
        <dbReference type="SAM" id="SignalP"/>
    </source>
</evidence>
<evidence type="ECO:0000313" key="4">
    <source>
        <dbReference type="Proteomes" id="UP000735302"/>
    </source>
</evidence>
<dbReference type="Proteomes" id="UP000735302">
    <property type="component" value="Unassembled WGS sequence"/>
</dbReference>
<proteinExistence type="predicted"/>
<comment type="caution">
    <text evidence="3">The sequence shown here is derived from an EMBL/GenBank/DDBJ whole genome shotgun (WGS) entry which is preliminary data.</text>
</comment>